<reference evidence="1 2" key="1">
    <citation type="submission" date="2020-08" db="EMBL/GenBank/DDBJ databases">
        <title>Novel species isolated from subtropical streams in China.</title>
        <authorList>
            <person name="Lu H."/>
        </authorList>
    </citation>
    <scope>NUCLEOTIDE SEQUENCE [LARGE SCALE GENOMIC DNA]</scope>
    <source>
        <strain evidence="1 2">KCTC 52442</strain>
    </source>
</reference>
<protein>
    <submittedName>
        <fullName evidence="1">DUF4845 domain-containing protein</fullName>
    </submittedName>
</protein>
<evidence type="ECO:0000313" key="1">
    <source>
        <dbReference type="EMBL" id="MBC3830744.1"/>
    </source>
</evidence>
<accession>A0ABR6XMM5</accession>
<evidence type="ECO:0000313" key="2">
    <source>
        <dbReference type="Proteomes" id="UP000643610"/>
    </source>
</evidence>
<organism evidence="1 2">
    <name type="scientific">Undibacterium amnicola</name>
    <dbReference type="NCBI Taxonomy" id="1834038"/>
    <lineage>
        <taxon>Bacteria</taxon>
        <taxon>Pseudomonadati</taxon>
        <taxon>Pseudomonadota</taxon>
        <taxon>Betaproteobacteria</taxon>
        <taxon>Burkholderiales</taxon>
        <taxon>Oxalobacteraceae</taxon>
        <taxon>Undibacterium</taxon>
    </lineage>
</organism>
<sequence>MHQYQYLTKTKNRGMSLVGLIFVLGILAVLVVLASKIAPTVIEYMSIKRAISAVKLTNAGSASEIQMAFNKQADVGYITSITGRDLIIEKTETGLEIGFFYTKKIPLVGPASLLLEYEGTTAKNATVQKK</sequence>
<dbReference type="RefSeq" id="WP_186889804.1">
    <property type="nucleotide sequence ID" value="NZ_JACOFU010000002.1"/>
</dbReference>
<dbReference type="Pfam" id="PF16137">
    <property type="entry name" value="DUF4845"/>
    <property type="match status" value="1"/>
</dbReference>
<proteinExistence type="predicted"/>
<gene>
    <name evidence="1" type="ORF">H8K33_04430</name>
</gene>
<name>A0ABR6XMM5_9BURK</name>
<dbReference type="InterPro" id="IPR032314">
    <property type="entry name" value="DUF4845"/>
</dbReference>
<keyword evidence="2" id="KW-1185">Reference proteome</keyword>
<dbReference type="Proteomes" id="UP000643610">
    <property type="component" value="Unassembled WGS sequence"/>
</dbReference>
<dbReference type="EMBL" id="JACOFU010000002">
    <property type="protein sequence ID" value="MBC3830744.1"/>
    <property type="molecule type" value="Genomic_DNA"/>
</dbReference>
<comment type="caution">
    <text evidence="1">The sequence shown here is derived from an EMBL/GenBank/DDBJ whole genome shotgun (WGS) entry which is preliminary data.</text>
</comment>